<dbReference type="InterPro" id="IPR023996">
    <property type="entry name" value="TonB-dep_OMP_SusC/RagA"/>
</dbReference>
<evidence type="ECO:0000256" key="8">
    <source>
        <dbReference type="SAM" id="SignalP"/>
    </source>
</evidence>
<dbReference type="InterPro" id="IPR008969">
    <property type="entry name" value="CarboxyPept-like_regulatory"/>
</dbReference>
<evidence type="ECO:0000256" key="6">
    <source>
        <dbReference type="ARBA" id="ARBA00023237"/>
    </source>
</evidence>
<keyword evidence="3 7" id="KW-1134">Transmembrane beta strand</keyword>
<keyword evidence="8" id="KW-0732">Signal</keyword>
<dbReference type="KEGG" id="bvs:BARVI_05075"/>
<keyword evidence="2 7" id="KW-0813">Transport</keyword>
<gene>
    <name evidence="10" type="ORF">BARVI_05075</name>
</gene>
<feature type="signal peptide" evidence="8">
    <location>
        <begin position="1"/>
        <end position="21"/>
    </location>
</feature>
<dbReference type="EMBL" id="CP007034">
    <property type="protein sequence ID" value="AHF12253.1"/>
    <property type="molecule type" value="Genomic_DNA"/>
</dbReference>
<feature type="chain" id="PRO_5004788104" evidence="8">
    <location>
        <begin position="22"/>
        <end position="1070"/>
    </location>
</feature>
<dbReference type="NCBIfam" id="TIGR04057">
    <property type="entry name" value="SusC_RagA_signa"/>
    <property type="match status" value="1"/>
</dbReference>
<dbReference type="Gene3D" id="2.170.130.10">
    <property type="entry name" value="TonB-dependent receptor, plug domain"/>
    <property type="match status" value="1"/>
</dbReference>
<evidence type="ECO:0000313" key="10">
    <source>
        <dbReference type="EMBL" id="AHF12253.1"/>
    </source>
</evidence>
<evidence type="ECO:0000313" key="11">
    <source>
        <dbReference type="Proteomes" id="UP000018901"/>
    </source>
</evidence>
<evidence type="ECO:0000256" key="5">
    <source>
        <dbReference type="ARBA" id="ARBA00023136"/>
    </source>
</evidence>
<dbReference type="InterPro" id="IPR036942">
    <property type="entry name" value="Beta-barrel_TonB_sf"/>
</dbReference>
<dbReference type="STRING" id="880074.BARVI_05075"/>
<dbReference type="RefSeq" id="WP_025278163.1">
    <property type="nucleotide sequence ID" value="NZ_CP007034.1"/>
</dbReference>
<dbReference type="eggNOG" id="COG4771">
    <property type="taxonomic scope" value="Bacteria"/>
</dbReference>
<evidence type="ECO:0000256" key="4">
    <source>
        <dbReference type="ARBA" id="ARBA00022692"/>
    </source>
</evidence>
<dbReference type="InterPro" id="IPR023997">
    <property type="entry name" value="TonB-dep_OMP_SusC/RagA_CS"/>
</dbReference>
<accession>W0ERV6</accession>
<dbReference type="GeneID" id="90528803"/>
<evidence type="ECO:0000259" key="9">
    <source>
        <dbReference type="Pfam" id="PF07715"/>
    </source>
</evidence>
<dbReference type="NCBIfam" id="TIGR04056">
    <property type="entry name" value="OMP_RagA_SusC"/>
    <property type="match status" value="1"/>
</dbReference>
<dbReference type="AlphaFoldDB" id="W0ERV6"/>
<dbReference type="PATRIC" id="fig|880074.11.peg.1069"/>
<name>W0ERV6_9BACT</name>
<dbReference type="SUPFAM" id="SSF49464">
    <property type="entry name" value="Carboxypeptidase regulatory domain-like"/>
    <property type="match status" value="1"/>
</dbReference>
<keyword evidence="4 7" id="KW-0812">Transmembrane</keyword>
<keyword evidence="6 7" id="KW-0998">Cell outer membrane</keyword>
<dbReference type="Proteomes" id="UP000018901">
    <property type="component" value="Chromosome"/>
</dbReference>
<protein>
    <submittedName>
        <fullName evidence="10">TonB-linked outer membrane protein</fullName>
    </submittedName>
</protein>
<dbReference type="Gene3D" id="2.40.170.20">
    <property type="entry name" value="TonB-dependent receptor, beta-barrel domain"/>
    <property type="match status" value="1"/>
</dbReference>
<evidence type="ECO:0000256" key="1">
    <source>
        <dbReference type="ARBA" id="ARBA00004571"/>
    </source>
</evidence>
<keyword evidence="11" id="KW-1185">Reference proteome</keyword>
<dbReference type="InterPro" id="IPR039426">
    <property type="entry name" value="TonB-dep_rcpt-like"/>
</dbReference>
<dbReference type="InterPro" id="IPR012910">
    <property type="entry name" value="Plug_dom"/>
</dbReference>
<organism evidence="10 11">
    <name type="scientific">Barnesiella viscericola DSM 18177</name>
    <dbReference type="NCBI Taxonomy" id="880074"/>
    <lineage>
        <taxon>Bacteria</taxon>
        <taxon>Pseudomonadati</taxon>
        <taxon>Bacteroidota</taxon>
        <taxon>Bacteroidia</taxon>
        <taxon>Bacteroidales</taxon>
        <taxon>Barnesiellaceae</taxon>
        <taxon>Barnesiella</taxon>
    </lineage>
</organism>
<evidence type="ECO:0000256" key="2">
    <source>
        <dbReference type="ARBA" id="ARBA00022448"/>
    </source>
</evidence>
<sequence>MMKKLCLFLTLLAAAVTAVGAQERTITGQVTFADDNEPIIGATILVPGTQIGTSTDLDGNFTLRVPPSAREVVVSYIGMATRQVPITDRMNIVLENADHKIDEVVVTALGMKRDRKGLGYAAQDLKGSDLNKAGTTGLSDALQGKLSGVEIVPSSGMPGASSQIVIRGARSFTGNNTPLYVVDGMPIQSTPDFSTGQSVSGTDIADRSIDIDPNDIESINVLKGQAAAALYGIRASNGVVVITTKSGRGLSIGRPHVTFTTNLSAETVSRRPQVQKQWAQGYYSDSQQGLRFDPTSSMSWGPRIGDLPDDPTYGGNVGTALNNYDPSGTQGLYYVPQLAQTGENPWVAPGVYDNIGDFFRTGVTFNTSLNVSQRFEKGNYSFGIGTAQQDGVIPSTGLTRYSVRGMAEVNLSEQWKTGFSANFVRNNIDKAPTANSGVLGAVYGAPPSYNLKGIPYALPEDPYTQISYRSLTFNNPYWATRHNSFNENTHRFFGNTFVEFTPKINWSSDKKLSARWQIGVDAYTSRYKNIYEYGTQGQTGSIESNGVTNIIFNSLFTVNYEMNIGDDFHLTALAGNEINQENKAFYEDYGQGFNFGGNPTIQNTAIQTSTTTVDRARTVGFFGNATLSWRNQAYLNVTGREDVVSTMPRGNRAFFYPSVSVSYVLTELEPLRGNPILTFAKVRGSFAQVGQAGRYYNNYYVRPDYTGGFWTNPPVVYPLNGITAYVPYAELYDPDLTPQNTNSFEVGFDVRLFHNRLSADYTFSRQNIKNQIFPVPLAGSTGAAQYLTNGGKIHTDAHEINLNGQLYSSPDITWDLGVNFTVIRNRVDELAPGVTNIFLGGFVTPQVRASVGDYYPVIYGTAFKRDDQGRILVDEDPNSATYGMPMASGNPQVIGQCSPDFTMGLNTSFRYRRLSVSATFSWRHGGDIYSGTNGLMDLYGVSKKTEDRTTPFVYPGYKSDGTPNDIVRGGADDPGAYETLYVDVLGNIDESYIYDASFFKLRDLTVKYQFPRIGIFDISLFAFARNVLLWAKMPNLDPESSQGNNNMSGTFERFSLPQTSSYGGGLTVTF</sequence>
<dbReference type="HOGENOM" id="CLU_004317_2_1_10"/>
<dbReference type="Pfam" id="PF13715">
    <property type="entry name" value="CarbopepD_reg_2"/>
    <property type="match status" value="1"/>
</dbReference>
<reference evidence="10 11" key="1">
    <citation type="submission" date="2013-12" db="EMBL/GenBank/DDBJ databases">
        <authorList>
            <consortium name="DOE Joint Genome Institute"/>
            <person name="Eisen J."/>
            <person name="Huntemann M."/>
            <person name="Han J."/>
            <person name="Chen A."/>
            <person name="Kyrpides N."/>
            <person name="Mavromatis K."/>
            <person name="Markowitz V."/>
            <person name="Palaniappan K."/>
            <person name="Ivanova N."/>
            <person name="Schaumberg A."/>
            <person name="Pati A."/>
            <person name="Liolios K."/>
            <person name="Nordberg H.P."/>
            <person name="Cantor M.N."/>
            <person name="Hua S.X."/>
            <person name="Woyke T."/>
        </authorList>
    </citation>
    <scope>NUCLEOTIDE SEQUENCE [LARGE SCALE GENOMIC DNA]</scope>
    <source>
        <strain evidence="11">DSM 18177</strain>
    </source>
</reference>
<keyword evidence="5 7" id="KW-0472">Membrane</keyword>
<dbReference type="SUPFAM" id="SSF56935">
    <property type="entry name" value="Porins"/>
    <property type="match status" value="1"/>
</dbReference>
<proteinExistence type="inferred from homology"/>
<dbReference type="InterPro" id="IPR037066">
    <property type="entry name" value="Plug_dom_sf"/>
</dbReference>
<comment type="similarity">
    <text evidence="7">Belongs to the TonB-dependent receptor family.</text>
</comment>
<evidence type="ECO:0000256" key="3">
    <source>
        <dbReference type="ARBA" id="ARBA00022452"/>
    </source>
</evidence>
<evidence type="ECO:0000256" key="7">
    <source>
        <dbReference type="PROSITE-ProRule" id="PRU01360"/>
    </source>
</evidence>
<dbReference type="GO" id="GO:0009279">
    <property type="term" value="C:cell outer membrane"/>
    <property type="evidence" value="ECO:0007669"/>
    <property type="project" value="UniProtKB-SubCell"/>
</dbReference>
<dbReference type="PROSITE" id="PS52016">
    <property type="entry name" value="TONB_DEPENDENT_REC_3"/>
    <property type="match status" value="1"/>
</dbReference>
<feature type="domain" description="TonB-dependent receptor plug" evidence="9">
    <location>
        <begin position="121"/>
        <end position="239"/>
    </location>
</feature>
<comment type="subcellular location">
    <subcellularLocation>
        <location evidence="1 7">Cell outer membrane</location>
        <topology evidence="1 7">Multi-pass membrane protein</topology>
    </subcellularLocation>
</comment>
<dbReference type="Pfam" id="PF07715">
    <property type="entry name" value="Plug"/>
    <property type="match status" value="1"/>
</dbReference>
<dbReference type="Gene3D" id="2.60.40.1120">
    <property type="entry name" value="Carboxypeptidase-like, regulatory domain"/>
    <property type="match status" value="1"/>
</dbReference>